<dbReference type="Proteomes" id="UP000325576">
    <property type="component" value="Unassembled WGS sequence"/>
</dbReference>
<keyword evidence="2" id="KW-0575">Peroxidase</keyword>
<dbReference type="AlphaFoldDB" id="A0A0C3AEG0"/>
<accession>A0A0C3AEG0</accession>
<evidence type="ECO:0000259" key="1">
    <source>
        <dbReference type="Pfam" id="PF02627"/>
    </source>
</evidence>
<sequence>MSRLASLTPATAVGASKDLLAELVNRHGQVGDMVAAMAHSPAVLGGYLQLSRAMKRAKLSRKITERISIAVQVQQGCAVCLEAHVAAAHANGVEADEIERARAGTSADPAIAAMIDLGLRVYREPASISDEHIAGLRAHGYGDREIADVVGIVALNVLTGAFNLVAGVKPDEPDR</sequence>
<comment type="caution">
    <text evidence="2">The sequence shown here is derived from an EMBL/GenBank/DDBJ whole genome shotgun (WGS) entry which is preliminary data.</text>
</comment>
<dbReference type="SUPFAM" id="SSF69118">
    <property type="entry name" value="AhpD-like"/>
    <property type="match status" value="1"/>
</dbReference>
<dbReference type="Pfam" id="PF02627">
    <property type="entry name" value="CMD"/>
    <property type="match status" value="1"/>
</dbReference>
<keyword evidence="2" id="KW-0560">Oxidoreductase</keyword>
<dbReference type="InterPro" id="IPR029032">
    <property type="entry name" value="AhpD-like"/>
</dbReference>
<dbReference type="RefSeq" id="WP_021333740.1">
    <property type="nucleotide sequence ID" value="NZ_CP070870.1"/>
</dbReference>
<proteinExistence type="predicted"/>
<organism evidence="2 3">
    <name type="scientific">Rhodococcus erythropolis</name>
    <name type="common">Arthrobacter picolinophilus</name>
    <dbReference type="NCBI Taxonomy" id="1833"/>
    <lineage>
        <taxon>Bacteria</taxon>
        <taxon>Bacillati</taxon>
        <taxon>Actinomycetota</taxon>
        <taxon>Actinomycetes</taxon>
        <taxon>Mycobacteriales</taxon>
        <taxon>Nocardiaceae</taxon>
        <taxon>Rhodococcus</taxon>
        <taxon>Rhodococcus erythropolis group</taxon>
    </lineage>
</organism>
<name>A0A0C3AEG0_RHOER</name>
<dbReference type="NCBIfam" id="TIGR00778">
    <property type="entry name" value="ahpD_dom"/>
    <property type="match status" value="1"/>
</dbReference>
<dbReference type="InterPro" id="IPR004675">
    <property type="entry name" value="AhpD_core"/>
</dbReference>
<dbReference type="InterPro" id="IPR003779">
    <property type="entry name" value="CMD-like"/>
</dbReference>
<evidence type="ECO:0000313" key="3">
    <source>
        <dbReference type="Proteomes" id="UP000325576"/>
    </source>
</evidence>
<dbReference type="PANTHER" id="PTHR35446:SF3">
    <property type="entry name" value="CMD DOMAIN-CONTAINING PROTEIN"/>
    <property type="match status" value="1"/>
</dbReference>
<evidence type="ECO:0000313" key="2">
    <source>
        <dbReference type="EMBL" id="KAB2586360.1"/>
    </source>
</evidence>
<feature type="domain" description="Carboxymuconolactone decarboxylase-like" evidence="1">
    <location>
        <begin position="44"/>
        <end position="114"/>
    </location>
</feature>
<dbReference type="PANTHER" id="PTHR35446">
    <property type="entry name" value="SI:CH211-175M2.5"/>
    <property type="match status" value="1"/>
</dbReference>
<protein>
    <submittedName>
        <fullName evidence="2">Alkylhydroperoxidase</fullName>
    </submittedName>
</protein>
<dbReference type="EMBL" id="MRBO01000206">
    <property type="protein sequence ID" value="KAB2586360.1"/>
    <property type="molecule type" value="Genomic_DNA"/>
</dbReference>
<dbReference type="Gene3D" id="1.20.1290.10">
    <property type="entry name" value="AhpD-like"/>
    <property type="match status" value="1"/>
</dbReference>
<gene>
    <name evidence="2" type="ORF">BS297_05650</name>
</gene>
<dbReference type="GO" id="GO:0051920">
    <property type="term" value="F:peroxiredoxin activity"/>
    <property type="evidence" value="ECO:0007669"/>
    <property type="project" value="InterPro"/>
</dbReference>
<reference evidence="2 3" key="1">
    <citation type="journal article" date="2017" name="Poromechanics V (2013)">
        <title>Genomic Characterization of the Arsenic-Tolerant Actinobacterium, &lt;i&gt;Rhodococcus erythropolis&lt;/i&gt; S43.</title>
        <authorList>
            <person name="Retamal-Morales G."/>
            <person name="Mehnert M."/>
            <person name="Schwabe R."/>
            <person name="Tischler D."/>
            <person name="Schloemann M."/>
            <person name="Levican G.J."/>
        </authorList>
    </citation>
    <scope>NUCLEOTIDE SEQUENCE [LARGE SCALE GENOMIC DNA]</scope>
    <source>
        <strain evidence="2 3">S43</strain>
    </source>
</reference>